<reference evidence="2 3" key="1">
    <citation type="submission" date="2013-12" db="EMBL/GenBank/DDBJ databases">
        <authorList>
            <person name="Stott M."/>
        </authorList>
    </citation>
    <scope>NUCLEOTIDE SEQUENCE [LARGE SCALE GENOMIC DNA]</scope>
    <source>
        <strain evidence="2 3">K22</strain>
    </source>
</reference>
<dbReference type="PANTHER" id="PTHR34989">
    <property type="entry name" value="PROTEIN HDED"/>
    <property type="match status" value="1"/>
</dbReference>
<keyword evidence="1" id="KW-0812">Transmembrane</keyword>
<dbReference type="PANTHER" id="PTHR34989:SF1">
    <property type="entry name" value="PROTEIN HDED"/>
    <property type="match status" value="1"/>
</dbReference>
<feature type="transmembrane region" description="Helical" evidence="1">
    <location>
        <begin position="67"/>
        <end position="87"/>
    </location>
</feature>
<feature type="transmembrane region" description="Helical" evidence="1">
    <location>
        <begin position="93"/>
        <end position="113"/>
    </location>
</feature>
<keyword evidence="3" id="KW-1185">Reference proteome</keyword>
<dbReference type="InterPro" id="IPR005325">
    <property type="entry name" value="DUF308_memb"/>
</dbReference>
<evidence type="ECO:0000313" key="2">
    <source>
        <dbReference type="EMBL" id="CDM66411.1"/>
    </source>
</evidence>
<evidence type="ECO:0000313" key="3">
    <source>
        <dbReference type="Proteomes" id="UP000031518"/>
    </source>
</evidence>
<sequence>MTYVLLARNWWALALRGVLAIIFAILAVMWPGLTLIVLALLFGAYALVDGLFAILAALRAPEGYERWWVHFFEGLAGVLVGIIAFFWPGITAFALLYLIAAWAIITGVLEIAAAIRLRRYVAGEWLLALSGALSLLFGILIVLVPSAGAIGVVWIIAFYAFLFGLLLIALALRLRRLEQGLWRAV</sequence>
<keyword evidence="1" id="KW-0472">Membrane</keyword>
<feature type="transmembrane region" description="Helical" evidence="1">
    <location>
        <begin position="12"/>
        <end position="30"/>
    </location>
</feature>
<keyword evidence="1" id="KW-1133">Transmembrane helix</keyword>
<dbReference type="InterPro" id="IPR052712">
    <property type="entry name" value="Acid_resist_chaperone_HdeD"/>
</dbReference>
<feature type="transmembrane region" description="Helical" evidence="1">
    <location>
        <begin position="125"/>
        <end position="144"/>
    </location>
</feature>
<reference evidence="2 3" key="2">
    <citation type="submission" date="2015-01" db="EMBL/GenBank/DDBJ databases">
        <title>Complete genome sequence of Pyrinomonas methylaliphatogenes type strain K22T.</title>
        <authorList>
            <person name="Lee K.C.Y."/>
            <person name="Power J.F."/>
            <person name="Dunfield P.F."/>
            <person name="Morgan X.C."/>
            <person name="Huttenhower C."/>
            <person name="Stott M.B."/>
        </authorList>
    </citation>
    <scope>NUCLEOTIDE SEQUENCE [LARGE SCALE GENOMIC DNA]</scope>
    <source>
        <strain evidence="2 3">K22</strain>
    </source>
</reference>
<feature type="transmembrane region" description="Helical" evidence="1">
    <location>
        <begin position="36"/>
        <end position="58"/>
    </location>
</feature>
<dbReference type="EMBL" id="CBXV010000008">
    <property type="protein sequence ID" value="CDM66411.1"/>
    <property type="molecule type" value="Genomic_DNA"/>
</dbReference>
<dbReference type="STRING" id="454194.PYK22_02441"/>
<accession>A0A0B6WZ71</accession>
<dbReference type="Pfam" id="PF03729">
    <property type="entry name" value="DUF308"/>
    <property type="match status" value="1"/>
</dbReference>
<name>A0A0B6WZ71_9BACT</name>
<evidence type="ECO:0008006" key="4">
    <source>
        <dbReference type="Google" id="ProtNLM"/>
    </source>
</evidence>
<dbReference type="RefSeq" id="WP_041977655.1">
    <property type="nucleotide sequence ID" value="NZ_CBXV010000008.1"/>
</dbReference>
<proteinExistence type="predicted"/>
<dbReference type="AlphaFoldDB" id="A0A0B6WZ71"/>
<evidence type="ECO:0000256" key="1">
    <source>
        <dbReference type="SAM" id="Phobius"/>
    </source>
</evidence>
<dbReference type="GO" id="GO:0005886">
    <property type="term" value="C:plasma membrane"/>
    <property type="evidence" value="ECO:0007669"/>
    <property type="project" value="TreeGrafter"/>
</dbReference>
<dbReference type="Proteomes" id="UP000031518">
    <property type="component" value="Unassembled WGS sequence"/>
</dbReference>
<dbReference type="OrthoDB" id="193343at2"/>
<gene>
    <name evidence="2" type="ORF">PYK22_02441</name>
</gene>
<feature type="transmembrane region" description="Helical" evidence="1">
    <location>
        <begin position="150"/>
        <end position="172"/>
    </location>
</feature>
<organism evidence="2 3">
    <name type="scientific">Pyrinomonas methylaliphatogenes</name>
    <dbReference type="NCBI Taxonomy" id="454194"/>
    <lineage>
        <taxon>Bacteria</taxon>
        <taxon>Pseudomonadati</taxon>
        <taxon>Acidobacteriota</taxon>
        <taxon>Blastocatellia</taxon>
        <taxon>Blastocatellales</taxon>
        <taxon>Pyrinomonadaceae</taxon>
        <taxon>Pyrinomonas</taxon>
    </lineage>
</organism>
<protein>
    <recommendedName>
        <fullName evidence="4">HdeD family acid-resistance protein</fullName>
    </recommendedName>
</protein>